<sequence>MLRTKDQYWIFRLRQFLGIPNVRIFIDRTHDVVFSYGGLLLTNKPYVLYIENDIAPYAYNLKISKKSIARFVFRIAITRSRCKHIVFMSNACKKSLFATSGLPKSILKRIEQKSSVLSPMAENPGTPVPLSTNDGVIRFLFIGLFYMKGGKELLLAFQKLLIEYGNIRLTIITKRELISPEDIQMIESIPQIELISNEYDTPYLFEHFYNTHDVFVYPTYRDSFGAVLVEALAASLPIITTDHYATTEMAISGYNAYVYPNHPLKDYDPVSLRMLGKYYNPKDFYDDLFSFQSTGAMKPIEDFLYVSMKFLVADKELRNTMMKNSKVLYEKVYDYSVLSKRWNDIFISAARDTNV</sequence>
<name>A0A1G1X3I2_9BACT</name>
<proteinExistence type="predicted"/>
<dbReference type="Proteomes" id="UP000177528">
    <property type="component" value="Unassembled WGS sequence"/>
</dbReference>
<dbReference type="CDD" id="cd03801">
    <property type="entry name" value="GT4_PimA-like"/>
    <property type="match status" value="1"/>
</dbReference>
<accession>A0A1G1X3I2</accession>
<dbReference type="AlphaFoldDB" id="A0A1G1X3I2"/>
<feature type="domain" description="Glycosyl transferase family 1" evidence="1">
    <location>
        <begin position="139"/>
        <end position="262"/>
    </location>
</feature>
<dbReference type="GO" id="GO:0016757">
    <property type="term" value="F:glycosyltransferase activity"/>
    <property type="evidence" value="ECO:0007669"/>
    <property type="project" value="InterPro"/>
</dbReference>
<dbReference type="Gene3D" id="3.40.50.2000">
    <property type="entry name" value="Glycogen Phosphorylase B"/>
    <property type="match status" value="1"/>
</dbReference>
<evidence type="ECO:0000313" key="2">
    <source>
        <dbReference type="EMBL" id="OGY34130.1"/>
    </source>
</evidence>
<evidence type="ECO:0000313" key="3">
    <source>
        <dbReference type="Proteomes" id="UP000177528"/>
    </source>
</evidence>
<dbReference type="EMBL" id="MHHR01000021">
    <property type="protein sequence ID" value="OGY34130.1"/>
    <property type="molecule type" value="Genomic_DNA"/>
</dbReference>
<dbReference type="PANTHER" id="PTHR12526">
    <property type="entry name" value="GLYCOSYLTRANSFERASE"/>
    <property type="match status" value="1"/>
</dbReference>
<evidence type="ECO:0000259" key="1">
    <source>
        <dbReference type="Pfam" id="PF00534"/>
    </source>
</evidence>
<reference evidence="2 3" key="1">
    <citation type="journal article" date="2016" name="Nat. Commun.">
        <title>Thousands of microbial genomes shed light on interconnected biogeochemical processes in an aquifer system.</title>
        <authorList>
            <person name="Anantharaman K."/>
            <person name="Brown C.T."/>
            <person name="Hug L.A."/>
            <person name="Sharon I."/>
            <person name="Castelle C.J."/>
            <person name="Probst A.J."/>
            <person name="Thomas B.C."/>
            <person name="Singh A."/>
            <person name="Wilkins M.J."/>
            <person name="Karaoz U."/>
            <person name="Brodie E.L."/>
            <person name="Williams K.H."/>
            <person name="Hubbard S.S."/>
            <person name="Banfield J.F."/>
        </authorList>
    </citation>
    <scope>NUCLEOTIDE SEQUENCE [LARGE SCALE GENOMIC DNA]</scope>
</reference>
<dbReference type="PANTHER" id="PTHR12526:SF630">
    <property type="entry name" value="GLYCOSYLTRANSFERASE"/>
    <property type="match status" value="1"/>
</dbReference>
<comment type="caution">
    <text evidence="2">The sequence shown here is derived from an EMBL/GenBank/DDBJ whole genome shotgun (WGS) entry which is preliminary data.</text>
</comment>
<dbReference type="Pfam" id="PF00534">
    <property type="entry name" value="Glycos_transf_1"/>
    <property type="match status" value="1"/>
</dbReference>
<organism evidence="2 3">
    <name type="scientific">Candidatus Andersenbacteria bacterium RIFCSPHIGHO2_12_FULL_45_11</name>
    <dbReference type="NCBI Taxonomy" id="1797281"/>
    <lineage>
        <taxon>Bacteria</taxon>
        <taxon>Candidatus Anderseniibacteriota</taxon>
    </lineage>
</organism>
<dbReference type="SUPFAM" id="SSF53756">
    <property type="entry name" value="UDP-Glycosyltransferase/glycogen phosphorylase"/>
    <property type="match status" value="1"/>
</dbReference>
<gene>
    <name evidence="2" type="ORF">A3D99_02070</name>
</gene>
<dbReference type="InterPro" id="IPR001296">
    <property type="entry name" value="Glyco_trans_1"/>
</dbReference>
<protein>
    <recommendedName>
        <fullName evidence="1">Glycosyl transferase family 1 domain-containing protein</fullName>
    </recommendedName>
</protein>